<protein>
    <submittedName>
        <fullName evidence="2">Uncharacterized protein</fullName>
    </submittedName>
</protein>
<proteinExistence type="predicted"/>
<sequence length="357" mass="39971">MMNERERSIDEFEEFRQRACSGGSLYSSQELSRRRSTLNTDCECSDWICRHKSVSLKASNSLRVTASDEDDLRRSRSLRTSTRPYLKKEETPRSRSVSNRRSRRRLKEKVSQVQNQSPSPPRRKSRLKGNSGKSPAKRPKSLKMGTIAQLIQSVHERGRRFSAASTDGRDILLMQDKNSYQIPELQFTQVLSLDKEERSPSPRTSTIGRERYGSAPDNDMSGSTNTLRLPPQSPTVQSPCEDQIRVATIRRRSFSVSRKGVVNHEGDTVVSRVFGSSSSIGSDISGDVICRSRASSFNSQSSIGSPEISTASYKVLMIGAPGVGRTSLTRQFLTSEYIGAETSFGKYINSDNYLIPY</sequence>
<dbReference type="GO" id="GO:0005886">
    <property type="term" value="C:plasma membrane"/>
    <property type="evidence" value="ECO:0007669"/>
    <property type="project" value="TreeGrafter"/>
</dbReference>
<evidence type="ECO:0000313" key="2">
    <source>
        <dbReference type="EMBL" id="CAD5117545.1"/>
    </source>
</evidence>
<evidence type="ECO:0000256" key="1">
    <source>
        <dbReference type="SAM" id="MobiDB-lite"/>
    </source>
</evidence>
<feature type="compositionally biased region" description="Basic residues" evidence="1">
    <location>
        <begin position="98"/>
        <end position="107"/>
    </location>
</feature>
<feature type="region of interest" description="Disordered" evidence="1">
    <location>
        <begin position="62"/>
        <end position="145"/>
    </location>
</feature>
<gene>
    <name evidence="2" type="ORF">DGYR_LOCUS6064</name>
</gene>
<name>A0A7I8VMN1_9ANNE</name>
<dbReference type="AlphaFoldDB" id="A0A7I8VMN1"/>
<dbReference type="PANTHER" id="PTHR45775:SF6">
    <property type="entry name" value="RAD, GEM_KIR FAMILY MEMBER 2, ISOFORM C"/>
    <property type="match status" value="1"/>
</dbReference>
<dbReference type="PANTHER" id="PTHR45775">
    <property type="entry name" value="RAD, GEM/KIR FAMILY MEMBER 2, ISOFORM C"/>
    <property type="match status" value="1"/>
</dbReference>
<dbReference type="InterPro" id="IPR051641">
    <property type="entry name" value="RGK_GTP-binding_reg"/>
</dbReference>
<dbReference type="EMBL" id="CAJFCJ010000007">
    <property type="protein sequence ID" value="CAD5117545.1"/>
    <property type="molecule type" value="Genomic_DNA"/>
</dbReference>
<comment type="caution">
    <text evidence="2">The sequence shown here is derived from an EMBL/GenBank/DDBJ whole genome shotgun (WGS) entry which is preliminary data.</text>
</comment>
<keyword evidence="3" id="KW-1185">Reference proteome</keyword>
<dbReference type="OrthoDB" id="5239715at2759"/>
<dbReference type="Proteomes" id="UP000549394">
    <property type="component" value="Unassembled WGS sequence"/>
</dbReference>
<accession>A0A7I8VMN1</accession>
<reference evidence="2 3" key="1">
    <citation type="submission" date="2020-08" db="EMBL/GenBank/DDBJ databases">
        <authorList>
            <person name="Hejnol A."/>
        </authorList>
    </citation>
    <scope>NUCLEOTIDE SEQUENCE [LARGE SCALE GENOMIC DNA]</scope>
</reference>
<dbReference type="GO" id="GO:0005246">
    <property type="term" value="F:calcium channel regulator activity"/>
    <property type="evidence" value="ECO:0007669"/>
    <property type="project" value="TreeGrafter"/>
</dbReference>
<organism evidence="2 3">
    <name type="scientific">Dimorphilus gyrociliatus</name>
    <dbReference type="NCBI Taxonomy" id="2664684"/>
    <lineage>
        <taxon>Eukaryota</taxon>
        <taxon>Metazoa</taxon>
        <taxon>Spiralia</taxon>
        <taxon>Lophotrochozoa</taxon>
        <taxon>Annelida</taxon>
        <taxon>Polychaeta</taxon>
        <taxon>Polychaeta incertae sedis</taxon>
        <taxon>Dinophilidae</taxon>
        <taxon>Dimorphilus</taxon>
    </lineage>
</organism>
<dbReference type="GO" id="GO:0005525">
    <property type="term" value="F:GTP binding"/>
    <property type="evidence" value="ECO:0007669"/>
    <property type="project" value="TreeGrafter"/>
</dbReference>
<evidence type="ECO:0000313" key="3">
    <source>
        <dbReference type="Proteomes" id="UP000549394"/>
    </source>
</evidence>
<feature type="region of interest" description="Disordered" evidence="1">
    <location>
        <begin position="193"/>
        <end position="240"/>
    </location>
</feature>